<dbReference type="EMBL" id="JBHTJM010000005">
    <property type="protein sequence ID" value="MFD0963214.1"/>
    <property type="molecule type" value="Genomic_DNA"/>
</dbReference>
<dbReference type="InterPro" id="IPR003812">
    <property type="entry name" value="Fido"/>
</dbReference>
<dbReference type="Gene3D" id="1.10.3290.10">
    <property type="entry name" value="Fido-like domain"/>
    <property type="match status" value="1"/>
</dbReference>
<dbReference type="PROSITE" id="PS51459">
    <property type="entry name" value="FIDO"/>
    <property type="match status" value="1"/>
</dbReference>
<dbReference type="PANTHER" id="PTHR13504:SF39">
    <property type="entry name" value="CELL FILAMENTATION PROTEIN"/>
    <property type="match status" value="1"/>
</dbReference>
<proteinExistence type="predicted"/>
<evidence type="ECO:0000313" key="2">
    <source>
        <dbReference type="EMBL" id="MFD0963214.1"/>
    </source>
</evidence>
<feature type="domain" description="Fido" evidence="1">
    <location>
        <begin position="60"/>
        <end position="199"/>
    </location>
</feature>
<dbReference type="PANTHER" id="PTHR13504">
    <property type="entry name" value="FIDO DOMAIN-CONTAINING PROTEIN DDB_G0283145"/>
    <property type="match status" value="1"/>
</dbReference>
<evidence type="ECO:0000259" key="1">
    <source>
        <dbReference type="PROSITE" id="PS51459"/>
    </source>
</evidence>
<dbReference type="NCBIfam" id="TIGR02613">
    <property type="entry name" value="mob_myst_B"/>
    <property type="match status" value="1"/>
</dbReference>
<dbReference type="Proteomes" id="UP001596997">
    <property type="component" value="Unassembled WGS sequence"/>
</dbReference>
<evidence type="ECO:0000313" key="3">
    <source>
        <dbReference type="Proteomes" id="UP001596997"/>
    </source>
</evidence>
<name>A0ABW3I0G9_9FLAO</name>
<dbReference type="RefSeq" id="WP_377713692.1">
    <property type="nucleotide sequence ID" value="NZ_JBHTJM010000005.1"/>
</dbReference>
<gene>
    <name evidence="2" type="ORF">ACFQ1O_04240</name>
</gene>
<accession>A0ABW3I0G9</accession>
<keyword evidence="3" id="KW-1185">Reference proteome</keyword>
<reference evidence="3" key="1">
    <citation type="journal article" date="2019" name="Int. J. Syst. Evol. Microbiol.">
        <title>The Global Catalogue of Microorganisms (GCM) 10K type strain sequencing project: providing services to taxonomists for standard genome sequencing and annotation.</title>
        <authorList>
            <consortium name="The Broad Institute Genomics Platform"/>
            <consortium name="The Broad Institute Genome Sequencing Center for Infectious Disease"/>
            <person name="Wu L."/>
            <person name="Ma J."/>
        </authorList>
    </citation>
    <scope>NUCLEOTIDE SEQUENCE [LARGE SCALE GENOMIC DNA]</scope>
    <source>
        <strain evidence="3">CCUG 62114</strain>
    </source>
</reference>
<dbReference type="SUPFAM" id="SSF140931">
    <property type="entry name" value="Fic-like"/>
    <property type="match status" value="1"/>
</dbReference>
<dbReference type="Pfam" id="PF02661">
    <property type="entry name" value="Fic"/>
    <property type="match status" value="1"/>
</dbReference>
<protein>
    <submittedName>
        <fullName evidence="2">Mobile mystery protein B</fullName>
    </submittedName>
</protein>
<dbReference type="InterPro" id="IPR040198">
    <property type="entry name" value="Fido_containing"/>
</dbReference>
<comment type="caution">
    <text evidence="2">The sequence shown here is derived from an EMBL/GenBank/DDBJ whole genome shotgun (WGS) entry which is preliminary data.</text>
</comment>
<sequence>MGLELIYDDGQTPLSEEEMEGLLIPAITTRGELDEFEQLNIQKAVEFYLIRRKFKVDKILTEDFIYAVHKKMLGDVWSWAGETRTSEKTIGIKRYMIPMRLKQLLDNCKFWIENETFSPEEISIRFKHELVAIHIFPNGNGRHSRLMGDIMMKNVFKGSKFTWGQKGLVDKGEARSSYIKALKKGDIGEFEDLVAFAQS</sequence>
<dbReference type="InterPro" id="IPR036597">
    <property type="entry name" value="Fido-like_dom_sf"/>
</dbReference>
<dbReference type="InterPro" id="IPR013436">
    <property type="entry name" value="Mobile_mystery_prot_B"/>
</dbReference>
<organism evidence="2 3">
    <name type="scientific">Pseudofulvibacter geojedonensis</name>
    <dbReference type="NCBI Taxonomy" id="1123758"/>
    <lineage>
        <taxon>Bacteria</taxon>
        <taxon>Pseudomonadati</taxon>
        <taxon>Bacteroidota</taxon>
        <taxon>Flavobacteriia</taxon>
        <taxon>Flavobacteriales</taxon>
        <taxon>Flavobacteriaceae</taxon>
        <taxon>Pseudofulvibacter</taxon>
    </lineage>
</organism>